<name>A0A8S4E808_PLUXY</name>
<comment type="subcellular location">
    <subcellularLocation>
        <location evidence="1">Cell membrane</location>
        <topology evidence="1">Multi-pass membrane protein</topology>
    </subcellularLocation>
</comment>
<keyword evidence="4 6" id="KW-1133">Transmembrane helix</keyword>
<keyword evidence="5 6" id="KW-0472">Membrane</keyword>
<sequence>MTQSGNQRKQYKQIRFGFKYTLTEGRENEIPNTELLMDLYEKLITANEHLTDAIKWQDPDRLSTQYWDHMSSMCYALGSVLALACPCACADRLQRRVNDLRMMLATRIYEDKLDERSRVSARALLALTGAHGLGVSLLGMLRVDISLPLHYVSLLVTYLIILLQFEKVNSKV</sequence>
<accession>A0A8S4E808</accession>
<evidence type="ECO:0000256" key="5">
    <source>
        <dbReference type="ARBA" id="ARBA00023136"/>
    </source>
</evidence>
<reference evidence="7" key="1">
    <citation type="submission" date="2020-11" db="EMBL/GenBank/DDBJ databases">
        <authorList>
            <person name="Whiteford S."/>
        </authorList>
    </citation>
    <scope>NUCLEOTIDE SEQUENCE</scope>
</reference>
<protein>
    <submittedName>
        <fullName evidence="7">(diamondback moth) hypothetical protein</fullName>
    </submittedName>
</protein>
<evidence type="ECO:0000256" key="3">
    <source>
        <dbReference type="ARBA" id="ARBA00022692"/>
    </source>
</evidence>
<proteinExistence type="predicted"/>
<dbReference type="EMBL" id="CAJHNJ030000013">
    <property type="protein sequence ID" value="CAG9111836.1"/>
    <property type="molecule type" value="Genomic_DNA"/>
</dbReference>
<gene>
    <name evidence="7" type="ORF">PLXY2_LOCUS4700</name>
</gene>
<evidence type="ECO:0000256" key="4">
    <source>
        <dbReference type="ARBA" id="ARBA00022989"/>
    </source>
</evidence>
<evidence type="ECO:0000313" key="7">
    <source>
        <dbReference type="EMBL" id="CAG9111836.1"/>
    </source>
</evidence>
<evidence type="ECO:0000256" key="2">
    <source>
        <dbReference type="ARBA" id="ARBA00022475"/>
    </source>
</evidence>
<organism evidence="7 8">
    <name type="scientific">Plutella xylostella</name>
    <name type="common">Diamondback moth</name>
    <name type="synonym">Plutella maculipennis</name>
    <dbReference type="NCBI Taxonomy" id="51655"/>
    <lineage>
        <taxon>Eukaryota</taxon>
        <taxon>Metazoa</taxon>
        <taxon>Ecdysozoa</taxon>
        <taxon>Arthropoda</taxon>
        <taxon>Hexapoda</taxon>
        <taxon>Insecta</taxon>
        <taxon>Pterygota</taxon>
        <taxon>Neoptera</taxon>
        <taxon>Endopterygota</taxon>
        <taxon>Lepidoptera</taxon>
        <taxon>Glossata</taxon>
        <taxon>Ditrysia</taxon>
        <taxon>Yponomeutoidea</taxon>
        <taxon>Plutellidae</taxon>
        <taxon>Plutella</taxon>
    </lineage>
</organism>
<dbReference type="GO" id="GO:0050909">
    <property type="term" value="P:sensory perception of taste"/>
    <property type="evidence" value="ECO:0007669"/>
    <property type="project" value="InterPro"/>
</dbReference>
<keyword evidence="8" id="KW-1185">Reference proteome</keyword>
<keyword evidence="2" id="KW-1003">Cell membrane</keyword>
<dbReference type="Pfam" id="PF08395">
    <property type="entry name" value="7tm_7"/>
    <property type="match status" value="1"/>
</dbReference>
<dbReference type="AlphaFoldDB" id="A0A8S4E808"/>
<comment type="caution">
    <text evidence="7">The sequence shown here is derived from an EMBL/GenBank/DDBJ whole genome shotgun (WGS) entry which is preliminary data.</text>
</comment>
<keyword evidence="3 6" id="KW-0812">Transmembrane</keyword>
<dbReference type="Proteomes" id="UP000653454">
    <property type="component" value="Unassembled WGS sequence"/>
</dbReference>
<feature type="transmembrane region" description="Helical" evidence="6">
    <location>
        <begin position="123"/>
        <end position="141"/>
    </location>
</feature>
<dbReference type="InterPro" id="IPR013604">
    <property type="entry name" value="7TM_chemorcpt"/>
</dbReference>
<dbReference type="GO" id="GO:0005886">
    <property type="term" value="C:plasma membrane"/>
    <property type="evidence" value="ECO:0007669"/>
    <property type="project" value="UniProtKB-SubCell"/>
</dbReference>
<evidence type="ECO:0000256" key="1">
    <source>
        <dbReference type="ARBA" id="ARBA00004651"/>
    </source>
</evidence>
<evidence type="ECO:0000256" key="6">
    <source>
        <dbReference type="SAM" id="Phobius"/>
    </source>
</evidence>
<evidence type="ECO:0000313" key="8">
    <source>
        <dbReference type="Proteomes" id="UP000653454"/>
    </source>
</evidence>
<feature type="transmembrane region" description="Helical" evidence="6">
    <location>
        <begin position="147"/>
        <end position="165"/>
    </location>
</feature>